<feature type="transmembrane region" description="Helical" evidence="3">
    <location>
        <begin position="111"/>
        <end position="132"/>
    </location>
</feature>
<evidence type="ECO:0000313" key="4">
    <source>
        <dbReference type="EMBL" id="KAF2741271.1"/>
    </source>
</evidence>
<feature type="compositionally biased region" description="Low complexity" evidence="2">
    <location>
        <begin position="429"/>
        <end position="441"/>
    </location>
</feature>
<keyword evidence="5" id="KW-1185">Reference proteome</keyword>
<protein>
    <submittedName>
        <fullName evidence="4">Uncharacterized protein</fullName>
    </submittedName>
</protein>
<dbReference type="Proteomes" id="UP000799444">
    <property type="component" value="Unassembled WGS sequence"/>
</dbReference>
<comment type="caution">
    <text evidence="4">The sequence shown here is derived from an EMBL/GenBank/DDBJ whole genome shotgun (WGS) entry which is preliminary data.</text>
</comment>
<reference evidence="4" key="1">
    <citation type="journal article" date="2020" name="Stud. Mycol.">
        <title>101 Dothideomycetes genomes: a test case for predicting lifestyles and emergence of pathogens.</title>
        <authorList>
            <person name="Haridas S."/>
            <person name="Albert R."/>
            <person name="Binder M."/>
            <person name="Bloem J."/>
            <person name="Labutti K."/>
            <person name="Salamov A."/>
            <person name="Andreopoulos B."/>
            <person name="Baker S."/>
            <person name="Barry K."/>
            <person name="Bills G."/>
            <person name="Bluhm B."/>
            <person name="Cannon C."/>
            <person name="Castanera R."/>
            <person name="Culley D."/>
            <person name="Daum C."/>
            <person name="Ezra D."/>
            <person name="Gonzalez J."/>
            <person name="Henrissat B."/>
            <person name="Kuo A."/>
            <person name="Liang C."/>
            <person name="Lipzen A."/>
            <person name="Lutzoni F."/>
            <person name="Magnuson J."/>
            <person name="Mondo S."/>
            <person name="Nolan M."/>
            <person name="Ohm R."/>
            <person name="Pangilinan J."/>
            <person name="Park H.-J."/>
            <person name="Ramirez L."/>
            <person name="Alfaro M."/>
            <person name="Sun H."/>
            <person name="Tritt A."/>
            <person name="Yoshinaga Y."/>
            <person name="Zwiers L.-H."/>
            <person name="Turgeon B."/>
            <person name="Goodwin S."/>
            <person name="Spatafora J."/>
            <person name="Crous P."/>
            <person name="Grigoriev I."/>
        </authorList>
    </citation>
    <scope>NUCLEOTIDE SEQUENCE</scope>
    <source>
        <strain evidence="4">CBS 125425</strain>
    </source>
</reference>
<proteinExistence type="predicted"/>
<sequence>MATLIVNSDFFVHTIAGKALASTFGTSLVALLISKDTPAKYHGNDSCTDTKVGFRAKIYEPKDTIPSKTIIPMPSKTTSFQNDATNSATESKTTRIESWKNAIFGDAEHSLLSTALLILLCALLMVLGYWIYHTLKKHNRSQSQVSHDTALSYSDPTVALAALLVAHEQERSEMAAQHARNMAAKDTLLAVQRDQLMESEIVLEKCRSGIQSLEKDKRSLQQQRNTFENEVAKLRQEKASYKEIWKQFRHQDELVKRHEKSYEHQHVEARKKIKELEERTQIKDRAMERLQGRLRQEGDDRRGLETELELRTQIKDRIIDALRRCLRHKCKSHKRLKMKLQAVRRKLQAQRWQNENQEMKRRTLVTSGPSNPNNGVHMRLNDSQFMMLTRVVGLRRPRVNSHPPRAIHHVGSRIRSPALIPNIDPAVTQSSQLSSIQNSQPPSVPTRGYRPRPPTSTSRQITPIAATTLALLGRRRVRLD</sequence>
<evidence type="ECO:0000256" key="3">
    <source>
        <dbReference type="SAM" id="Phobius"/>
    </source>
</evidence>
<keyword evidence="3" id="KW-0812">Transmembrane</keyword>
<evidence type="ECO:0000256" key="1">
    <source>
        <dbReference type="SAM" id="Coils"/>
    </source>
</evidence>
<keyword evidence="3" id="KW-1133">Transmembrane helix</keyword>
<keyword evidence="1" id="KW-0175">Coiled coil</keyword>
<dbReference type="AlphaFoldDB" id="A0A9P4V946"/>
<organism evidence="4 5">
    <name type="scientific">Polyplosphaeria fusca</name>
    <dbReference type="NCBI Taxonomy" id="682080"/>
    <lineage>
        <taxon>Eukaryota</taxon>
        <taxon>Fungi</taxon>
        <taxon>Dikarya</taxon>
        <taxon>Ascomycota</taxon>
        <taxon>Pezizomycotina</taxon>
        <taxon>Dothideomycetes</taxon>
        <taxon>Pleosporomycetidae</taxon>
        <taxon>Pleosporales</taxon>
        <taxon>Tetraplosphaeriaceae</taxon>
        <taxon>Polyplosphaeria</taxon>
    </lineage>
</organism>
<name>A0A9P4V946_9PLEO</name>
<dbReference type="EMBL" id="ML996097">
    <property type="protein sequence ID" value="KAF2741271.1"/>
    <property type="molecule type" value="Genomic_DNA"/>
</dbReference>
<evidence type="ECO:0000313" key="5">
    <source>
        <dbReference type="Proteomes" id="UP000799444"/>
    </source>
</evidence>
<feature type="coiled-coil region" evidence="1">
    <location>
        <begin position="203"/>
        <end position="307"/>
    </location>
</feature>
<feature type="region of interest" description="Disordered" evidence="2">
    <location>
        <begin position="427"/>
        <end position="462"/>
    </location>
</feature>
<gene>
    <name evidence="4" type="ORF">EJ04DRAFT_547656</name>
</gene>
<accession>A0A9P4V946</accession>
<evidence type="ECO:0000256" key="2">
    <source>
        <dbReference type="SAM" id="MobiDB-lite"/>
    </source>
</evidence>
<keyword evidence="3" id="KW-0472">Membrane</keyword>